<proteinExistence type="predicted"/>
<gene>
    <name evidence="1" type="ORF">QBC37DRAFT_175362</name>
</gene>
<name>A0AAN6Y8E3_9PEZI</name>
<evidence type="ECO:0000313" key="1">
    <source>
        <dbReference type="EMBL" id="KAK4213241.1"/>
    </source>
</evidence>
<dbReference type="EMBL" id="MU858112">
    <property type="protein sequence ID" value="KAK4213241.1"/>
    <property type="molecule type" value="Genomic_DNA"/>
</dbReference>
<keyword evidence="2" id="KW-1185">Reference proteome</keyword>
<sequence length="237" mass="25517">MMRRGVLITKESAVHRRVASTSSTHFLIHPTRITATRPFTTSSAAVAAAAAAAETDSRPASPRALSRPSGATLSLLALHLSGQLLSACQPTCYLIFAPSILYHFALPHDTTLSSSCCYIITHITPLSSWFIFVACCCPLLPDLYPEPILLVVIYPLCLSWPISSTRLPNVLQADRGFHQLPKSYCVGSLGVVVTPTTTQSTVPFCLFSSTLNLFSSPLAIRLLLASISFDSLAARLL</sequence>
<protein>
    <submittedName>
        <fullName evidence="1">Uncharacterized protein</fullName>
    </submittedName>
</protein>
<comment type="caution">
    <text evidence="1">The sequence shown here is derived from an EMBL/GenBank/DDBJ whole genome shotgun (WGS) entry which is preliminary data.</text>
</comment>
<reference evidence="1" key="1">
    <citation type="journal article" date="2023" name="Mol. Phylogenet. Evol.">
        <title>Genome-scale phylogeny and comparative genomics of the fungal order Sordariales.</title>
        <authorList>
            <person name="Hensen N."/>
            <person name="Bonometti L."/>
            <person name="Westerberg I."/>
            <person name="Brannstrom I.O."/>
            <person name="Guillou S."/>
            <person name="Cros-Aarteil S."/>
            <person name="Calhoun S."/>
            <person name="Haridas S."/>
            <person name="Kuo A."/>
            <person name="Mondo S."/>
            <person name="Pangilinan J."/>
            <person name="Riley R."/>
            <person name="LaButti K."/>
            <person name="Andreopoulos B."/>
            <person name="Lipzen A."/>
            <person name="Chen C."/>
            <person name="Yan M."/>
            <person name="Daum C."/>
            <person name="Ng V."/>
            <person name="Clum A."/>
            <person name="Steindorff A."/>
            <person name="Ohm R.A."/>
            <person name="Martin F."/>
            <person name="Silar P."/>
            <person name="Natvig D.O."/>
            <person name="Lalanne C."/>
            <person name="Gautier V."/>
            <person name="Ament-Velasquez S.L."/>
            <person name="Kruys A."/>
            <person name="Hutchinson M.I."/>
            <person name="Powell A.J."/>
            <person name="Barry K."/>
            <person name="Miller A.N."/>
            <person name="Grigoriev I.V."/>
            <person name="Debuchy R."/>
            <person name="Gladieux P."/>
            <person name="Hiltunen Thoren M."/>
            <person name="Johannesson H."/>
        </authorList>
    </citation>
    <scope>NUCLEOTIDE SEQUENCE</scope>
    <source>
        <strain evidence="1">PSN293</strain>
    </source>
</reference>
<organism evidence="1 2">
    <name type="scientific">Rhypophila decipiens</name>
    <dbReference type="NCBI Taxonomy" id="261697"/>
    <lineage>
        <taxon>Eukaryota</taxon>
        <taxon>Fungi</taxon>
        <taxon>Dikarya</taxon>
        <taxon>Ascomycota</taxon>
        <taxon>Pezizomycotina</taxon>
        <taxon>Sordariomycetes</taxon>
        <taxon>Sordariomycetidae</taxon>
        <taxon>Sordariales</taxon>
        <taxon>Naviculisporaceae</taxon>
        <taxon>Rhypophila</taxon>
    </lineage>
</organism>
<dbReference type="Proteomes" id="UP001301769">
    <property type="component" value="Unassembled WGS sequence"/>
</dbReference>
<accession>A0AAN6Y8E3</accession>
<reference evidence="1" key="2">
    <citation type="submission" date="2023-05" db="EMBL/GenBank/DDBJ databases">
        <authorList>
            <consortium name="Lawrence Berkeley National Laboratory"/>
            <person name="Steindorff A."/>
            <person name="Hensen N."/>
            <person name="Bonometti L."/>
            <person name="Westerberg I."/>
            <person name="Brannstrom I.O."/>
            <person name="Guillou S."/>
            <person name="Cros-Aarteil S."/>
            <person name="Calhoun S."/>
            <person name="Haridas S."/>
            <person name="Kuo A."/>
            <person name="Mondo S."/>
            <person name="Pangilinan J."/>
            <person name="Riley R."/>
            <person name="Labutti K."/>
            <person name="Andreopoulos B."/>
            <person name="Lipzen A."/>
            <person name="Chen C."/>
            <person name="Yanf M."/>
            <person name="Daum C."/>
            <person name="Ng V."/>
            <person name="Clum A."/>
            <person name="Ohm R."/>
            <person name="Martin F."/>
            <person name="Silar P."/>
            <person name="Natvig D."/>
            <person name="Lalanne C."/>
            <person name="Gautier V."/>
            <person name="Ament-Velasquez S.L."/>
            <person name="Kruys A."/>
            <person name="Hutchinson M.I."/>
            <person name="Powell A.J."/>
            <person name="Barry K."/>
            <person name="Miller A.N."/>
            <person name="Grigoriev I.V."/>
            <person name="Debuchy R."/>
            <person name="Gladieux P."/>
            <person name="Thoren M.H."/>
            <person name="Johannesson H."/>
        </authorList>
    </citation>
    <scope>NUCLEOTIDE SEQUENCE</scope>
    <source>
        <strain evidence="1">PSN293</strain>
    </source>
</reference>
<evidence type="ECO:0000313" key="2">
    <source>
        <dbReference type="Proteomes" id="UP001301769"/>
    </source>
</evidence>
<dbReference type="AlphaFoldDB" id="A0AAN6Y8E3"/>